<sequence length="194" mass="21240">MTTSPLAGWHARGLAHLYPNPHSFEPRRDALKFALLRNNPVEPEGFSLAVFERGHDSAYVVVDALGRVMLLPSSSSDVNGLLALGRQTVDLPSTGEFRNTWFIAQPTTSQSIDRFLFVSPGAQDGVVETSVSGYSSTLTELRDPVNGYTRLPGVLQELFGVLLEARVGYQERRGGGDGDQTVLRKVRRALDDLL</sequence>
<gene>
    <name evidence="1" type="ORF">AMATHDRAFT_55207</name>
</gene>
<protein>
    <submittedName>
        <fullName evidence="1">Uncharacterized protein</fullName>
    </submittedName>
</protein>
<dbReference type="Proteomes" id="UP000242287">
    <property type="component" value="Unassembled WGS sequence"/>
</dbReference>
<accession>A0A2A9NTA5</accession>
<dbReference type="OrthoDB" id="3006153at2759"/>
<reference evidence="1 2" key="1">
    <citation type="submission" date="2014-02" db="EMBL/GenBank/DDBJ databases">
        <title>Transposable element dynamics among asymbiotic and ectomycorrhizal Amanita fungi.</title>
        <authorList>
            <consortium name="DOE Joint Genome Institute"/>
            <person name="Hess J."/>
            <person name="Skrede I."/>
            <person name="Wolfe B."/>
            <person name="LaButti K."/>
            <person name="Ohm R.A."/>
            <person name="Grigoriev I.V."/>
            <person name="Pringle A."/>
        </authorList>
    </citation>
    <scope>NUCLEOTIDE SEQUENCE [LARGE SCALE GENOMIC DNA]</scope>
    <source>
        <strain evidence="1 2">SKay4041</strain>
    </source>
</reference>
<dbReference type="AlphaFoldDB" id="A0A2A9NTA5"/>
<evidence type="ECO:0000313" key="2">
    <source>
        <dbReference type="Proteomes" id="UP000242287"/>
    </source>
</evidence>
<keyword evidence="2" id="KW-1185">Reference proteome</keyword>
<name>A0A2A9NTA5_9AGAR</name>
<dbReference type="EMBL" id="KZ301974">
    <property type="protein sequence ID" value="PFH53328.1"/>
    <property type="molecule type" value="Genomic_DNA"/>
</dbReference>
<evidence type="ECO:0000313" key="1">
    <source>
        <dbReference type="EMBL" id="PFH53328.1"/>
    </source>
</evidence>
<proteinExistence type="predicted"/>
<organism evidence="1 2">
    <name type="scientific">Amanita thiersii Skay4041</name>
    <dbReference type="NCBI Taxonomy" id="703135"/>
    <lineage>
        <taxon>Eukaryota</taxon>
        <taxon>Fungi</taxon>
        <taxon>Dikarya</taxon>
        <taxon>Basidiomycota</taxon>
        <taxon>Agaricomycotina</taxon>
        <taxon>Agaricomycetes</taxon>
        <taxon>Agaricomycetidae</taxon>
        <taxon>Agaricales</taxon>
        <taxon>Pluteineae</taxon>
        <taxon>Amanitaceae</taxon>
        <taxon>Amanita</taxon>
    </lineage>
</organism>